<dbReference type="Proteomes" id="UP000076722">
    <property type="component" value="Unassembled WGS sequence"/>
</dbReference>
<dbReference type="OrthoDB" id="3232296at2759"/>
<feature type="transmembrane region" description="Helical" evidence="1">
    <location>
        <begin position="94"/>
        <end position="113"/>
    </location>
</feature>
<keyword evidence="3" id="KW-1185">Reference proteome</keyword>
<sequence>MGIVGTTNPDGFDLGPNPRALQLVWFSLLILGQAGLAFLLMTFYLSRSLCPRMPVLYNLVLLSFLATPIYLILFYSNEYMNTNPPYSLCLVQAIFKHGIDPAFLLASFLHVFETWQNASRGPVQQTHSKARQRIILGLPHLNFVVASISTAVMGTRFPEKVARGGHSFFCTINDGPFGTIWAVEMAILAFGTLACQGGICILFWKHRTAARLLGAPSSLDHFQLMRISIFNVCTLVCSTFLAILPLFVFIIFSSHKDILKYWCHSRRAETSKTIPPKPEDDLYLP</sequence>
<reference evidence="2 3" key="1">
    <citation type="journal article" date="2016" name="Mol. Biol. Evol.">
        <title>Comparative Genomics of Early-Diverging Mushroom-Forming Fungi Provides Insights into the Origins of Lignocellulose Decay Capabilities.</title>
        <authorList>
            <person name="Nagy L.G."/>
            <person name="Riley R."/>
            <person name="Tritt A."/>
            <person name="Adam C."/>
            <person name="Daum C."/>
            <person name="Floudas D."/>
            <person name="Sun H."/>
            <person name="Yadav J.S."/>
            <person name="Pangilinan J."/>
            <person name="Larsson K.H."/>
            <person name="Matsuura K."/>
            <person name="Barry K."/>
            <person name="Labutti K."/>
            <person name="Kuo R."/>
            <person name="Ohm R.A."/>
            <person name="Bhattacharya S.S."/>
            <person name="Shirouzu T."/>
            <person name="Yoshinaga Y."/>
            <person name="Martin F.M."/>
            <person name="Grigoriev I.V."/>
            <person name="Hibbett D.S."/>
        </authorList>
    </citation>
    <scope>NUCLEOTIDE SEQUENCE [LARGE SCALE GENOMIC DNA]</scope>
    <source>
        <strain evidence="2 3">HHB9708</strain>
    </source>
</reference>
<organism evidence="2 3">
    <name type="scientific">Sistotremastrum niveocremeum HHB9708</name>
    <dbReference type="NCBI Taxonomy" id="1314777"/>
    <lineage>
        <taxon>Eukaryota</taxon>
        <taxon>Fungi</taxon>
        <taxon>Dikarya</taxon>
        <taxon>Basidiomycota</taxon>
        <taxon>Agaricomycotina</taxon>
        <taxon>Agaricomycetes</taxon>
        <taxon>Sistotremastrales</taxon>
        <taxon>Sistotremastraceae</taxon>
        <taxon>Sertulicium</taxon>
        <taxon>Sertulicium niveocremeum</taxon>
    </lineage>
</organism>
<proteinExistence type="predicted"/>
<keyword evidence="1" id="KW-1133">Transmembrane helix</keyword>
<evidence type="ECO:0000313" key="2">
    <source>
        <dbReference type="EMBL" id="KZS88780.1"/>
    </source>
</evidence>
<feature type="transmembrane region" description="Helical" evidence="1">
    <location>
        <begin position="55"/>
        <end position="74"/>
    </location>
</feature>
<feature type="transmembrane region" description="Helical" evidence="1">
    <location>
        <begin position="177"/>
        <end position="204"/>
    </location>
</feature>
<name>A0A164PJ53_9AGAM</name>
<evidence type="ECO:0000256" key="1">
    <source>
        <dbReference type="SAM" id="Phobius"/>
    </source>
</evidence>
<feature type="transmembrane region" description="Helical" evidence="1">
    <location>
        <begin position="134"/>
        <end position="157"/>
    </location>
</feature>
<feature type="transmembrane region" description="Helical" evidence="1">
    <location>
        <begin position="224"/>
        <end position="252"/>
    </location>
</feature>
<gene>
    <name evidence="2" type="ORF">SISNIDRAFT_253886</name>
</gene>
<dbReference type="EMBL" id="KV419433">
    <property type="protein sequence ID" value="KZS88780.1"/>
    <property type="molecule type" value="Genomic_DNA"/>
</dbReference>
<evidence type="ECO:0008006" key="4">
    <source>
        <dbReference type="Google" id="ProtNLM"/>
    </source>
</evidence>
<accession>A0A164PJ53</accession>
<feature type="transmembrane region" description="Helical" evidence="1">
    <location>
        <begin position="20"/>
        <end position="43"/>
    </location>
</feature>
<dbReference type="AlphaFoldDB" id="A0A164PJ53"/>
<protein>
    <recommendedName>
        <fullName evidence="4">G-protein coupled receptors family 1 profile domain-containing protein</fullName>
    </recommendedName>
</protein>
<evidence type="ECO:0000313" key="3">
    <source>
        <dbReference type="Proteomes" id="UP000076722"/>
    </source>
</evidence>
<keyword evidence="1" id="KW-0472">Membrane</keyword>
<dbReference type="STRING" id="1314777.A0A164PJ53"/>
<keyword evidence="1" id="KW-0812">Transmembrane</keyword>